<comment type="function">
    <text evidence="3">Required for 3'-end cleavage and polyadenylation of pre-mRNAs. Also involved in chromosome segregation where it has a role in chromosome attachment to the mitotic spindle.</text>
</comment>
<dbReference type="PROSITE" id="PS50294">
    <property type="entry name" value="WD_REPEATS_REGION"/>
    <property type="match status" value="4"/>
</dbReference>
<accession>A0A0J9XGG2</accession>
<dbReference type="AlphaFoldDB" id="A0A0J9XGG2"/>
<dbReference type="InterPro" id="IPR036322">
    <property type="entry name" value="WD40_repeat_dom_sf"/>
</dbReference>
<organism evidence="8 9">
    <name type="scientific">Geotrichum candidum</name>
    <name type="common">Oospora lactis</name>
    <name type="synonym">Dipodascus geotrichum</name>
    <dbReference type="NCBI Taxonomy" id="1173061"/>
    <lineage>
        <taxon>Eukaryota</taxon>
        <taxon>Fungi</taxon>
        <taxon>Dikarya</taxon>
        <taxon>Ascomycota</taxon>
        <taxon>Saccharomycotina</taxon>
        <taxon>Dipodascomycetes</taxon>
        <taxon>Dipodascales</taxon>
        <taxon>Dipodascaceae</taxon>
        <taxon>Geotrichum</taxon>
    </lineage>
</organism>
<feature type="compositionally biased region" description="Gly residues" evidence="7">
    <location>
        <begin position="415"/>
        <end position="426"/>
    </location>
</feature>
<name>A0A0J9XGG2_GEOCN</name>
<evidence type="ECO:0000256" key="1">
    <source>
        <dbReference type="ARBA" id="ARBA00022574"/>
    </source>
</evidence>
<evidence type="ECO:0000256" key="3">
    <source>
        <dbReference type="ARBA" id="ARBA00025498"/>
    </source>
</evidence>
<dbReference type="InterPro" id="IPR020472">
    <property type="entry name" value="WD40_PAC1"/>
</dbReference>
<feature type="region of interest" description="Disordered" evidence="7">
    <location>
        <begin position="471"/>
        <end position="516"/>
    </location>
</feature>
<sequence length="516" mass="57077">MEEETVRKQAHRRTVDHGNSFSRWVVERKMGRTGFGGASNVYRIEPEPSQLVGMMPPQAYRGAAASSLITKFTHTSMNKIRQPIFVVKWTPEGRRILTGSMAGEFTLWNGMTFNFETIMQAHDNAVRALAHSHSDEWLLSGDHEGKVKFWQTNFNNVNIINAHREIVRDIAFSPNDAKFVTASDDGTLKIWNFNDATEERALTGHGWDVKCADWHPTLGLIASGSKDNLVKLWDPRAPGKNVATLHGFKNTITRTKFQRTGGRMMLASSSRDQTARVLDLRTMTDVVVLRGHNADVPSLTWHPVHPNLITTGSQSGAISHFLIDTPLPENTIGLMPAAQIVKAHDFPIWSLDYHPLGHLLASASNDKTTRIWSRSRPGDTLSFTDRYHVLPPEGEEPIGHHGHHHGMNTQRRWVPGGGRYNNGGGNYQNNNNNSFHNRNNDGSGRGDNAHASRRFQQYSQRKLNEIRDGASAIIADMNGSSNQPDGQQEGKPSGGSSSGGAGSSDKPSIPGLNWTG</sequence>
<dbReference type="SMART" id="SM00320">
    <property type="entry name" value="WD40"/>
    <property type="match status" value="7"/>
</dbReference>
<feature type="repeat" description="WD" evidence="5">
    <location>
        <begin position="341"/>
        <end position="373"/>
    </location>
</feature>
<dbReference type="PANTHER" id="PTHR22836">
    <property type="entry name" value="WD40 REPEAT PROTEIN"/>
    <property type="match status" value="1"/>
</dbReference>
<dbReference type="Pfam" id="PF00400">
    <property type="entry name" value="WD40"/>
    <property type="match status" value="5"/>
</dbReference>
<dbReference type="InterPro" id="IPR045245">
    <property type="entry name" value="Pfs2-like"/>
</dbReference>
<dbReference type="GO" id="GO:0031124">
    <property type="term" value="P:mRNA 3'-end processing"/>
    <property type="evidence" value="ECO:0007669"/>
    <property type="project" value="UniProtKB-UniRule"/>
</dbReference>
<dbReference type="InterPro" id="IPR015943">
    <property type="entry name" value="WD40/YVTN_repeat-like_dom_sf"/>
</dbReference>
<dbReference type="OrthoDB" id="16717at2759"/>
<feature type="region of interest" description="Disordered" evidence="7">
    <location>
        <begin position="391"/>
        <end position="450"/>
    </location>
</feature>
<keyword evidence="2" id="KW-0677">Repeat</keyword>
<comment type="caution">
    <text evidence="8">The sequence shown here is derived from an EMBL/GenBank/DDBJ whole genome shotgun (WGS) entry which is preliminary data.</text>
</comment>
<dbReference type="InterPro" id="IPR001680">
    <property type="entry name" value="WD40_rpt"/>
</dbReference>
<evidence type="ECO:0000313" key="8">
    <source>
        <dbReference type="EMBL" id="CDO56644.1"/>
    </source>
</evidence>
<evidence type="ECO:0000256" key="4">
    <source>
        <dbReference type="ARBA" id="ARBA00026154"/>
    </source>
</evidence>
<proteinExistence type="predicted"/>
<dbReference type="Proteomes" id="UP000242525">
    <property type="component" value="Unassembled WGS sequence"/>
</dbReference>
<feature type="repeat" description="WD" evidence="5">
    <location>
        <begin position="119"/>
        <end position="151"/>
    </location>
</feature>
<keyword evidence="1 5" id="KW-0853">WD repeat</keyword>
<keyword evidence="6" id="KW-0507">mRNA processing</keyword>
<dbReference type="SUPFAM" id="SSF50978">
    <property type="entry name" value="WD40 repeat-like"/>
    <property type="match status" value="1"/>
</dbReference>
<evidence type="ECO:0000313" key="9">
    <source>
        <dbReference type="Proteomes" id="UP000242525"/>
    </source>
</evidence>
<keyword evidence="6" id="KW-0539">Nucleus</keyword>
<feature type="compositionally biased region" description="Gly residues" evidence="7">
    <location>
        <begin position="492"/>
        <end position="502"/>
    </location>
</feature>
<dbReference type="Gene3D" id="2.130.10.10">
    <property type="entry name" value="YVTN repeat-like/Quinoprotein amine dehydrogenase"/>
    <property type="match status" value="3"/>
</dbReference>
<evidence type="ECO:0000256" key="2">
    <source>
        <dbReference type="ARBA" id="ARBA00022737"/>
    </source>
</evidence>
<reference evidence="8" key="1">
    <citation type="submission" date="2014-03" db="EMBL/GenBank/DDBJ databases">
        <authorList>
            <person name="Casaregola S."/>
        </authorList>
    </citation>
    <scope>NUCLEOTIDE SEQUENCE [LARGE SCALE GENOMIC DNA]</scope>
    <source>
        <strain evidence="8">CLIB 918</strain>
    </source>
</reference>
<keyword evidence="9" id="KW-1185">Reference proteome</keyword>
<dbReference type="PRINTS" id="PR00320">
    <property type="entry name" value="GPROTEINBRPT"/>
</dbReference>
<protein>
    <recommendedName>
        <fullName evidence="4 6">Polyadenylation factor subunit 2</fullName>
    </recommendedName>
</protein>
<dbReference type="EMBL" id="CCBN010000016">
    <property type="protein sequence ID" value="CDO56644.1"/>
    <property type="molecule type" value="Genomic_DNA"/>
</dbReference>
<evidence type="ECO:0000256" key="6">
    <source>
        <dbReference type="RuleBase" id="RU369034"/>
    </source>
</evidence>
<feature type="repeat" description="WD" evidence="5">
    <location>
        <begin position="160"/>
        <end position="201"/>
    </location>
</feature>
<evidence type="ECO:0000256" key="7">
    <source>
        <dbReference type="SAM" id="MobiDB-lite"/>
    </source>
</evidence>
<dbReference type="STRING" id="1173061.A0A0J9XGG2"/>
<comment type="subcellular location">
    <subcellularLocation>
        <location evidence="6">Nucleus</location>
    </subcellularLocation>
</comment>
<dbReference type="CDD" id="cd00200">
    <property type="entry name" value="WD40"/>
    <property type="match status" value="1"/>
</dbReference>
<dbReference type="PROSITE" id="PS50082">
    <property type="entry name" value="WD_REPEATS_2"/>
    <property type="match status" value="4"/>
</dbReference>
<feature type="repeat" description="WD" evidence="5">
    <location>
        <begin position="202"/>
        <end position="234"/>
    </location>
</feature>
<dbReference type="PANTHER" id="PTHR22836:SF0">
    <property type="entry name" value="PRE-MRNA 3' END PROCESSING PROTEIN WDR33"/>
    <property type="match status" value="1"/>
</dbReference>
<feature type="compositionally biased region" description="Low complexity" evidence="7">
    <location>
        <begin position="427"/>
        <end position="442"/>
    </location>
</feature>
<dbReference type="GO" id="GO:0005847">
    <property type="term" value="C:mRNA cleavage and polyadenylation specificity factor complex"/>
    <property type="evidence" value="ECO:0007669"/>
    <property type="project" value="TreeGrafter"/>
</dbReference>
<gene>
    <name evidence="8" type="ORF">BN980_GECA16s00747g</name>
</gene>
<evidence type="ECO:0000256" key="5">
    <source>
        <dbReference type="PROSITE-ProRule" id="PRU00221"/>
    </source>
</evidence>